<evidence type="ECO:0000256" key="1">
    <source>
        <dbReference type="SAM" id="MobiDB-lite"/>
    </source>
</evidence>
<sequence>MAKKDGGARCTWSTEDDQKCVLKICWAKDNGFQSESDWKPQTWAIIAAELKDTSGPTKTAAKIHDHWGNLKSNFNAVHALCGVSGFGWDEGMKMVTATDAVWDAYIQILRDLLHNSAKCWRKTHFPLYDDILHIVDGIVATGAGAFHAGAVTQTQSQFAETQPQSQSQSEAQSEVQSDATQSQSQPIDWPETPRCAPAPASTMHETPPDDDLTPSSPVHPCRKCASSASPVTDSSRKSKKRNAEAASEIAGALQQVANSLVVVGSPQVRRQAMNLMEQDADFVGEDSGKVMKLFARDTAVVQIYVASGKQTMRSAFICLPIDED</sequence>
<keyword evidence="4" id="KW-1185">Reference proteome</keyword>
<gene>
    <name evidence="3" type="ORF">B0H17DRAFT_1336158</name>
</gene>
<dbReference type="Proteomes" id="UP001221757">
    <property type="component" value="Unassembled WGS sequence"/>
</dbReference>
<organism evidence="3 4">
    <name type="scientific">Mycena rosella</name>
    <name type="common">Pink bonnet</name>
    <name type="synonym">Agaricus rosellus</name>
    <dbReference type="NCBI Taxonomy" id="1033263"/>
    <lineage>
        <taxon>Eukaryota</taxon>
        <taxon>Fungi</taxon>
        <taxon>Dikarya</taxon>
        <taxon>Basidiomycota</taxon>
        <taxon>Agaricomycotina</taxon>
        <taxon>Agaricomycetes</taxon>
        <taxon>Agaricomycetidae</taxon>
        <taxon>Agaricales</taxon>
        <taxon>Marasmiineae</taxon>
        <taxon>Mycenaceae</taxon>
        <taxon>Mycena</taxon>
    </lineage>
</organism>
<name>A0AAD7CWA2_MYCRO</name>
<dbReference type="PANTHER" id="PTHR46929">
    <property type="entry name" value="EXPRESSED PROTEIN"/>
    <property type="match status" value="1"/>
</dbReference>
<dbReference type="PANTHER" id="PTHR46929:SF3">
    <property type="entry name" value="MYB_SANT-LIKE DOMAIN-CONTAINING PROTEIN"/>
    <property type="match status" value="1"/>
</dbReference>
<feature type="region of interest" description="Disordered" evidence="1">
    <location>
        <begin position="156"/>
        <end position="243"/>
    </location>
</feature>
<dbReference type="Pfam" id="PF12776">
    <property type="entry name" value="Myb_DNA-bind_3"/>
    <property type="match status" value="1"/>
</dbReference>
<feature type="compositionally biased region" description="Low complexity" evidence="1">
    <location>
        <begin position="160"/>
        <end position="177"/>
    </location>
</feature>
<proteinExistence type="predicted"/>
<dbReference type="EMBL" id="JARKIE010000204">
    <property type="protein sequence ID" value="KAJ7667198.1"/>
    <property type="molecule type" value="Genomic_DNA"/>
</dbReference>
<evidence type="ECO:0000313" key="4">
    <source>
        <dbReference type="Proteomes" id="UP001221757"/>
    </source>
</evidence>
<comment type="caution">
    <text evidence="3">The sequence shown here is derived from an EMBL/GenBank/DDBJ whole genome shotgun (WGS) entry which is preliminary data.</text>
</comment>
<reference evidence="3" key="1">
    <citation type="submission" date="2023-03" db="EMBL/GenBank/DDBJ databases">
        <title>Massive genome expansion in bonnet fungi (Mycena s.s.) driven by repeated elements and novel gene families across ecological guilds.</title>
        <authorList>
            <consortium name="Lawrence Berkeley National Laboratory"/>
            <person name="Harder C.B."/>
            <person name="Miyauchi S."/>
            <person name="Viragh M."/>
            <person name="Kuo A."/>
            <person name="Thoen E."/>
            <person name="Andreopoulos B."/>
            <person name="Lu D."/>
            <person name="Skrede I."/>
            <person name="Drula E."/>
            <person name="Henrissat B."/>
            <person name="Morin E."/>
            <person name="Kohler A."/>
            <person name="Barry K."/>
            <person name="LaButti K."/>
            <person name="Morin E."/>
            <person name="Salamov A."/>
            <person name="Lipzen A."/>
            <person name="Mereny Z."/>
            <person name="Hegedus B."/>
            <person name="Baldrian P."/>
            <person name="Stursova M."/>
            <person name="Weitz H."/>
            <person name="Taylor A."/>
            <person name="Grigoriev I.V."/>
            <person name="Nagy L.G."/>
            <person name="Martin F."/>
            <person name="Kauserud H."/>
        </authorList>
    </citation>
    <scope>NUCLEOTIDE SEQUENCE</scope>
    <source>
        <strain evidence="3">CBHHK067</strain>
    </source>
</reference>
<feature type="domain" description="Myb/SANT-like" evidence="2">
    <location>
        <begin position="12"/>
        <end position="105"/>
    </location>
</feature>
<accession>A0AAD7CWA2</accession>
<evidence type="ECO:0000313" key="3">
    <source>
        <dbReference type="EMBL" id="KAJ7667198.1"/>
    </source>
</evidence>
<dbReference type="AlphaFoldDB" id="A0AAD7CWA2"/>
<protein>
    <recommendedName>
        <fullName evidence="2">Myb/SANT-like domain-containing protein</fullName>
    </recommendedName>
</protein>
<evidence type="ECO:0000259" key="2">
    <source>
        <dbReference type="Pfam" id="PF12776"/>
    </source>
</evidence>
<dbReference type="InterPro" id="IPR024752">
    <property type="entry name" value="Myb/SANT-like_dom"/>
</dbReference>